<dbReference type="InterPro" id="IPR001841">
    <property type="entry name" value="Znf_RING"/>
</dbReference>
<dbReference type="InterPro" id="IPR000330">
    <property type="entry name" value="SNF2_N"/>
</dbReference>
<keyword evidence="4 9" id="KW-0863">Zinc-finger</keyword>
<dbReference type="SMART" id="SM00490">
    <property type="entry name" value="HELICc"/>
    <property type="match status" value="1"/>
</dbReference>
<name>A0A5N6K5C9_MONLA</name>
<keyword evidence="6" id="KW-0347">Helicase</keyword>
<evidence type="ECO:0000259" key="12">
    <source>
        <dbReference type="PROSITE" id="PS51192"/>
    </source>
</evidence>
<dbReference type="CDD" id="cd18008">
    <property type="entry name" value="DEXDc_SHPRH-like"/>
    <property type="match status" value="1"/>
</dbReference>
<accession>A0A5N6K5C9</accession>
<organism evidence="14 15">
    <name type="scientific">Monilinia laxa</name>
    <name type="common">Brown rot fungus</name>
    <name type="synonym">Sclerotinia laxa</name>
    <dbReference type="NCBI Taxonomy" id="61186"/>
    <lineage>
        <taxon>Eukaryota</taxon>
        <taxon>Fungi</taxon>
        <taxon>Dikarya</taxon>
        <taxon>Ascomycota</taxon>
        <taxon>Pezizomycotina</taxon>
        <taxon>Leotiomycetes</taxon>
        <taxon>Helotiales</taxon>
        <taxon>Sclerotiniaceae</taxon>
        <taxon>Monilinia</taxon>
    </lineage>
</organism>
<dbReference type="GO" id="GO:0008094">
    <property type="term" value="F:ATP-dependent activity, acting on DNA"/>
    <property type="evidence" value="ECO:0007669"/>
    <property type="project" value="TreeGrafter"/>
</dbReference>
<evidence type="ECO:0000259" key="13">
    <source>
        <dbReference type="PROSITE" id="PS51194"/>
    </source>
</evidence>
<dbReference type="GO" id="GO:0005874">
    <property type="term" value="C:microtubule"/>
    <property type="evidence" value="ECO:0007669"/>
    <property type="project" value="InterPro"/>
</dbReference>
<dbReference type="Pfam" id="PF00176">
    <property type="entry name" value="SNF2-rel_dom"/>
    <property type="match status" value="1"/>
</dbReference>
<dbReference type="GO" id="GO:0008270">
    <property type="term" value="F:zinc ion binding"/>
    <property type="evidence" value="ECO:0007669"/>
    <property type="project" value="UniProtKB-KW"/>
</dbReference>
<keyword evidence="7" id="KW-0862">Zinc</keyword>
<dbReference type="InterPro" id="IPR013083">
    <property type="entry name" value="Znf_RING/FYVE/PHD"/>
</dbReference>
<feature type="compositionally biased region" description="Basic and acidic residues" evidence="10">
    <location>
        <begin position="533"/>
        <end position="552"/>
    </location>
</feature>
<dbReference type="FunFam" id="3.40.50.10810:FF:000116">
    <property type="entry name" value="SNF2 family helicase, putative"/>
    <property type="match status" value="1"/>
</dbReference>
<feature type="region of interest" description="Disordered" evidence="10">
    <location>
        <begin position="473"/>
        <end position="493"/>
    </location>
</feature>
<keyword evidence="15" id="KW-1185">Reference proteome</keyword>
<feature type="region of interest" description="Disordered" evidence="10">
    <location>
        <begin position="1176"/>
        <end position="1225"/>
    </location>
</feature>
<dbReference type="Gene3D" id="3.40.50.300">
    <property type="entry name" value="P-loop containing nucleotide triphosphate hydrolases"/>
    <property type="match status" value="1"/>
</dbReference>
<dbReference type="SUPFAM" id="SSF52540">
    <property type="entry name" value="P-loop containing nucleoside triphosphate hydrolases"/>
    <property type="match status" value="2"/>
</dbReference>
<keyword evidence="5" id="KW-0378">Hydrolase</keyword>
<feature type="region of interest" description="Disordered" evidence="10">
    <location>
        <begin position="343"/>
        <end position="370"/>
    </location>
</feature>
<dbReference type="InterPro" id="IPR049730">
    <property type="entry name" value="SNF2/RAD54-like_C"/>
</dbReference>
<dbReference type="GO" id="GO:0005634">
    <property type="term" value="C:nucleus"/>
    <property type="evidence" value="ECO:0007669"/>
    <property type="project" value="TreeGrafter"/>
</dbReference>
<feature type="compositionally biased region" description="Polar residues" evidence="10">
    <location>
        <begin position="25"/>
        <end position="36"/>
    </location>
</feature>
<dbReference type="InterPro" id="IPR027417">
    <property type="entry name" value="P-loop_NTPase"/>
</dbReference>
<dbReference type="PROSITE" id="PS50089">
    <property type="entry name" value="ZF_RING_2"/>
    <property type="match status" value="1"/>
</dbReference>
<dbReference type="SMART" id="SM00184">
    <property type="entry name" value="RING"/>
    <property type="match status" value="1"/>
</dbReference>
<feature type="compositionally biased region" description="Basic residues" evidence="10">
    <location>
        <begin position="571"/>
        <end position="588"/>
    </location>
</feature>
<reference evidence="14 15" key="1">
    <citation type="submission" date="2019-06" db="EMBL/GenBank/DDBJ databases">
        <title>Genome Sequence of the Brown Rot Fungal Pathogen Monilinia laxa.</title>
        <authorList>
            <person name="De Miccolis Angelini R.M."/>
            <person name="Landi L."/>
            <person name="Abate D."/>
            <person name="Pollastro S."/>
            <person name="Romanazzi G."/>
            <person name="Faretra F."/>
        </authorList>
    </citation>
    <scope>NUCLEOTIDE SEQUENCE [LARGE SCALE GENOMIC DNA]</scope>
    <source>
        <strain evidence="14 15">Mlax316</strain>
    </source>
</reference>
<feature type="region of interest" description="Disordered" evidence="10">
    <location>
        <begin position="510"/>
        <end position="589"/>
    </location>
</feature>
<protein>
    <recommendedName>
        <fullName evidence="16">DNA repair protein RAD5</fullName>
    </recommendedName>
</protein>
<comment type="similarity">
    <text evidence="1">Belongs to the SNF2/RAD54 helicase family.</text>
</comment>
<dbReference type="PROSITE" id="PS00227">
    <property type="entry name" value="TUBULIN"/>
    <property type="match status" value="1"/>
</dbReference>
<feature type="domain" description="RING-type" evidence="11">
    <location>
        <begin position="1116"/>
        <end position="1164"/>
    </location>
</feature>
<proteinExistence type="inferred from homology"/>
<evidence type="ECO:0000256" key="5">
    <source>
        <dbReference type="ARBA" id="ARBA00022801"/>
    </source>
</evidence>
<feature type="domain" description="Helicase C-terminal" evidence="13">
    <location>
        <begin position="1257"/>
        <end position="1407"/>
    </location>
</feature>
<dbReference type="PANTHER" id="PTHR45626:SF17">
    <property type="entry name" value="HELICASE-LIKE TRANSCRIPTION FACTOR"/>
    <property type="match status" value="1"/>
</dbReference>
<evidence type="ECO:0000256" key="2">
    <source>
        <dbReference type="ARBA" id="ARBA00022723"/>
    </source>
</evidence>
<dbReference type="EMBL" id="VIGI01000007">
    <property type="protein sequence ID" value="KAB8297798.1"/>
    <property type="molecule type" value="Genomic_DNA"/>
</dbReference>
<feature type="region of interest" description="Disordered" evidence="10">
    <location>
        <begin position="17"/>
        <end position="40"/>
    </location>
</feature>
<feature type="region of interest" description="Disordered" evidence="10">
    <location>
        <begin position="1443"/>
        <end position="1468"/>
    </location>
</feature>
<dbReference type="Pfam" id="PF00097">
    <property type="entry name" value="zf-C3HC4"/>
    <property type="match status" value="1"/>
</dbReference>
<evidence type="ECO:0000256" key="3">
    <source>
        <dbReference type="ARBA" id="ARBA00022741"/>
    </source>
</evidence>
<feature type="domain" description="Helicase ATP-binding" evidence="12">
    <location>
        <begin position="719"/>
        <end position="913"/>
    </location>
</feature>
<dbReference type="PROSITE" id="PS00518">
    <property type="entry name" value="ZF_RING_1"/>
    <property type="match status" value="1"/>
</dbReference>
<dbReference type="GO" id="GO:0005524">
    <property type="term" value="F:ATP binding"/>
    <property type="evidence" value="ECO:0007669"/>
    <property type="project" value="UniProtKB-KW"/>
</dbReference>
<evidence type="ECO:0000259" key="11">
    <source>
        <dbReference type="PROSITE" id="PS50089"/>
    </source>
</evidence>
<dbReference type="InterPro" id="IPR050628">
    <property type="entry name" value="SNF2_RAD54_helicase_TF"/>
</dbReference>
<keyword evidence="2" id="KW-0479">Metal-binding</keyword>
<dbReference type="GO" id="GO:0005525">
    <property type="term" value="F:GTP binding"/>
    <property type="evidence" value="ECO:0007669"/>
    <property type="project" value="InterPro"/>
</dbReference>
<dbReference type="InterPro" id="IPR001650">
    <property type="entry name" value="Helicase_C-like"/>
</dbReference>
<feature type="compositionally biased region" description="Polar residues" evidence="10">
    <location>
        <begin position="1186"/>
        <end position="1200"/>
    </location>
</feature>
<feature type="compositionally biased region" description="Polar residues" evidence="10">
    <location>
        <begin position="125"/>
        <end position="139"/>
    </location>
</feature>
<keyword evidence="3" id="KW-0547">Nucleotide-binding</keyword>
<feature type="compositionally biased region" description="Acidic residues" evidence="10">
    <location>
        <begin position="1444"/>
        <end position="1456"/>
    </location>
</feature>
<sequence length="1468" mass="165515">MSSSDEDFEREFASGGDIYDFLDHGNSQNLDSQNPFTPLRVQRPVDYSTPAQPQRQMHIQFPTLHARLSSIRPEPPLQVSASPMPATPIVRQELSSPAASDSAIQGHVPTAYRDQRVSPVILRSPSISNNSTQDTSSPRVGSDINDGSFIGSQHADEASDTVVASTELPKVKNEESQPKIGHGKGQTVSEDLYDVSPRRFSRDPLQQPSRQRPSIFGTPRNSCVYSARTSKNLQTPQLYRQQVEPEAIIVNSDSDDDCVIMEVRKVCRGERRMFSMQSPRILVKDEPTPDTQTSLSTLEVANSSFHSTNASSNRGMASDGDWQLSLTDEEMLAAQEVIIPPAHSDGVESTRPLLNESRKRRRESITSSDHQLDIDTAEIDTAMQVNEDDDEWMHAQGGDDDGSQEEYENLLTIQNTLNEDIIRKGDRSLDERAELIRVSNTLSRMDRLKAAQAKGVEDEKDEDTLFIPETHRRSPSVVDNGEGPSARRESGYNNVYDDAGLASMLQEEFDRDVDDGSSTKIKSKKIRRAPAKNAREFFEKEKERRFEKEREKSRNKRATGGKGRKAEKVKVGRKGKGKEREKKSKKGSVKVDIGINETRFMRSRGGQQDEIGQLILDDLMNCDPVGDRLQDPIFNVGPEPEIDGTIRTKTSQLQQLFANIPEGSSKTKGKSDKAKLLQASRSFGYAQVKAVNGKWLVKGMKSTLYHHQLLGAQWMVSRELSSEPPHGGLLADSMGLGKTVQTLACMVGNPPTNEDRKRGVTATLIVVPSSVINQWLEEIQVHVDCKNGFRKVMQYKASMHIPCAVLKDLDIVVTSYTEVMKQFPFPDRKGREDIARFGYKKWWKMAHDDLGDLHRINWRRVILDEAHAIKNNSARTSLACQNLKSVYRWCLTGTPLLNRLEELFPYLRFLKANYSMDWKTFQQYFCDPEADDCTNRIATLLSYAMMRRTMKTTILNRPIIILPEPHPVMQQINFSREERIIYRITENRFRANLNVFLAKGTAQRAYGVFFVQLLRLRQCTSHPFMLERTMKESWTTEDVELLRGELKKHGISRIPFYEQCKLWVTQSEEERAAAKARGEGGAEAIPFGLSEFGNSFKFDKALDSLNDEELYTRITCHICSDVPNQPIITTCKHIFCRSCLTNHLHSQMILSDGDDTYNVCPKCDIIFSSAEPYRDLEIPDDENMDSGPNQTQESETSARGSSKRQKSSNDGSRHPRGTRSKGIDALDFEPFTKDNTWVTKSDYDPDFPLIPSAKTTALKALLLKGFQNAPDDKVVIYVQFRTLARIIGRMCTAEGWRFLYLTGDASLDHRNKAIKEFRNKDNIQILIAGLKCGGLGLNFPFANRCISLDLWWNHGVEQQAFGRIFRIGQNKETWMTRLVVRNSVDMRLLGMQDWKLRACEKAIDNNAQSGGTGSGGGTLNLSQLARLFGFLKTDEDNNLVSIEPDYEDDVDGEEVDSSGASQGQPGHM</sequence>
<feature type="compositionally biased region" description="Basic residues" evidence="10">
    <location>
        <begin position="521"/>
        <end position="530"/>
    </location>
</feature>
<dbReference type="SUPFAM" id="SSF57850">
    <property type="entry name" value="RING/U-box"/>
    <property type="match status" value="1"/>
</dbReference>
<feature type="compositionally biased region" description="Basic residues" evidence="10">
    <location>
        <begin position="553"/>
        <end position="563"/>
    </location>
</feature>
<dbReference type="OrthoDB" id="448448at2759"/>
<dbReference type="GO" id="GO:0016787">
    <property type="term" value="F:hydrolase activity"/>
    <property type="evidence" value="ECO:0007669"/>
    <property type="project" value="UniProtKB-KW"/>
</dbReference>
<evidence type="ECO:0000256" key="4">
    <source>
        <dbReference type="ARBA" id="ARBA00022771"/>
    </source>
</evidence>
<dbReference type="PROSITE" id="PS51192">
    <property type="entry name" value="HELICASE_ATP_BIND_1"/>
    <property type="match status" value="1"/>
</dbReference>
<evidence type="ECO:0000256" key="8">
    <source>
        <dbReference type="ARBA" id="ARBA00022840"/>
    </source>
</evidence>
<evidence type="ECO:0000256" key="9">
    <source>
        <dbReference type="PROSITE-ProRule" id="PRU00175"/>
    </source>
</evidence>
<dbReference type="InterPro" id="IPR038718">
    <property type="entry name" value="SNF2-like_sf"/>
</dbReference>
<evidence type="ECO:0000256" key="1">
    <source>
        <dbReference type="ARBA" id="ARBA00007025"/>
    </source>
</evidence>
<feature type="region of interest" description="Disordered" evidence="10">
    <location>
        <begin position="122"/>
        <end position="221"/>
    </location>
</feature>
<evidence type="ECO:0000256" key="10">
    <source>
        <dbReference type="SAM" id="MobiDB-lite"/>
    </source>
</evidence>
<dbReference type="SMART" id="SM00487">
    <property type="entry name" value="DEXDc"/>
    <property type="match status" value="1"/>
</dbReference>
<dbReference type="Proteomes" id="UP000326757">
    <property type="component" value="Unassembled WGS sequence"/>
</dbReference>
<dbReference type="InterPro" id="IPR014001">
    <property type="entry name" value="Helicase_ATP-bd"/>
</dbReference>
<evidence type="ECO:0000313" key="15">
    <source>
        <dbReference type="Proteomes" id="UP000326757"/>
    </source>
</evidence>
<dbReference type="CDD" id="cd16449">
    <property type="entry name" value="RING-HC"/>
    <property type="match status" value="1"/>
</dbReference>
<dbReference type="Gene3D" id="3.30.40.10">
    <property type="entry name" value="Zinc/RING finger domain, C3HC4 (zinc finger)"/>
    <property type="match status" value="1"/>
</dbReference>
<evidence type="ECO:0000256" key="7">
    <source>
        <dbReference type="ARBA" id="ARBA00022833"/>
    </source>
</evidence>
<dbReference type="Gene3D" id="3.40.50.10810">
    <property type="entry name" value="Tandem AAA-ATPase domain"/>
    <property type="match status" value="1"/>
</dbReference>
<dbReference type="CDD" id="cd18793">
    <property type="entry name" value="SF2_C_SNF"/>
    <property type="match status" value="1"/>
</dbReference>
<dbReference type="GO" id="GO:0007017">
    <property type="term" value="P:microtubule-based process"/>
    <property type="evidence" value="ECO:0007669"/>
    <property type="project" value="InterPro"/>
</dbReference>
<dbReference type="PROSITE" id="PS51194">
    <property type="entry name" value="HELICASE_CTER"/>
    <property type="match status" value="1"/>
</dbReference>
<dbReference type="GO" id="GO:0006281">
    <property type="term" value="P:DNA repair"/>
    <property type="evidence" value="ECO:0007669"/>
    <property type="project" value="TreeGrafter"/>
</dbReference>
<dbReference type="PANTHER" id="PTHR45626">
    <property type="entry name" value="TRANSCRIPTION TERMINATION FACTOR 2-RELATED"/>
    <property type="match status" value="1"/>
</dbReference>
<dbReference type="InterPro" id="IPR018957">
    <property type="entry name" value="Znf_C3HC4_RING-type"/>
</dbReference>
<comment type="caution">
    <text evidence="14">The sequence shown here is derived from an EMBL/GenBank/DDBJ whole genome shotgun (WGS) entry which is preliminary data.</text>
</comment>
<dbReference type="Pfam" id="PF00271">
    <property type="entry name" value="Helicase_C"/>
    <property type="match status" value="1"/>
</dbReference>
<dbReference type="GO" id="GO:0004386">
    <property type="term" value="F:helicase activity"/>
    <property type="evidence" value="ECO:0007669"/>
    <property type="project" value="UniProtKB-KW"/>
</dbReference>
<gene>
    <name evidence="14" type="ORF">EYC80_001596</name>
</gene>
<dbReference type="InterPro" id="IPR017907">
    <property type="entry name" value="Znf_RING_CS"/>
</dbReference>
<dbReference type="InterPro" id="IPR017975">
    <property type="entry name" value="Tubulin_CS"/>
</dbReference>
<evidence type="ECO:0000256" key="6">
    <source>
        <dbReference type="ARBA" id="ARBA00022806"/>
    </source>
</evidence>
<keyword evidence="8" id="KW-0067">ATP-binding</keyword>
<evidence type="ECO:0008006" key="16">
    <source>
        <dbReference type="Google" id="ProtNLM"/>
    </source>
</evidence>
<evidence type="ECO:0000313" key="14">
    <source>
        <dbReference type="EMBL" id="KAB8297798.1"/>
    </source>
</evidence>